<keyword evidence="2" id="KW-0521">NADP</keyword>
<keyword evidence="4" id="KW-1185">Reference proteome</keyword>
<evidence type="ECO:0000256" key="2">
    <source>
        <dbReference type="ARBA" id="ARBA00022857"/>
    </source>
</evidence>
<dbReference type="FunFam" id="3.40.50.720:FF:000084">
    <property type="entry name" value="Short-chain dehydrogenase reductase"/>
    <property type="match status" value="1"/>
</dbReference>
<dbReference type="Pfam" id="PF13561">
    <property type="entry name" value="adh_short_C2"/>
    <property type="match status" value="1"/>
</dbReference>
<dbReference type="GO" id="GO:0016616">
    <property type="term" value="F:oxidoreductase activity, acting on the CH-OH group of donors, NAD or NADP as acceptor"/>
    <property type="evidence" value="ECO:0007669"/>
    <property type="project" value="TreeGrafter"/>
</dbReference>
<comment type="similarity">
    <text evidence="1">Belongs to the short-chain dehydrogenases/reductases (SDR) family.</text>
</comment>
<gene>
    <name evidence="3" type="ORF">E8E13_001454</name>
</gene>
<dbReference type="PROSITE" id="PS00061">
    <property type="entry name" value="ADH_SHORT"/>
    <property type="match status" value="1"/>
</dbReference>
<dbReference type="PANTHER" id="PTHR42760">
    <property type="entry name" value="SHORT-CHAIN DEHYDROGENASES/REDUCTASES FAMILY MEMBER"/>
    <property type="match status" value="1"/>
</dbReference>
<dbReference type="Gene3D" id="3.40.50.720">
    <property type="entry name" value="NAD(P)-binding Rossmann-like Domain"/>
    <property type="match status" value="1"/>
</dbReference>
<dbReference type="InterPro" id="IPR020904">
    <property type="entry name" value="Sc_DH/Rdtase_CS"/>
</dbReference>
<dbReference type="AlphaFoldDB" id="A0A9P4T471"/>
<name>A0A9P4T471_CURKU</name>
<dbReference type="SUPFAM" id="SSF51735">
    <property type="entry name" value="NAD(P)-binding Rossmann-fold domains"/>
    <property type="match status" value="1"/>
</dbReference>
<proteinExistence type="inferred from homology"/>
<dbReference type="EMBL" id="SWKU01000048">
    <property type="protein sequence ID" value="KAF2993756.1"/>
    <property type="molecule type" value="Genomic_DNA"/>
</dbReference>
<dbReference type="PANTHER" id="PTHR42760:SF45">
    <property type="entry name" value="SHORT CHAIN DEHYDROGENASE_REDUCTASE FAMILY PROTEIN, PUTATIVE (AFU_ORTHOLOGUE AFUA_3G09150)-RELATED"/>
    <property type="match status" value="1"/>
</dbReference>
<organism evidence="3 4">
    <name type="scientific">Curvularia kusanoi</name>
    <name type="common">Cochliobolus kusanoi</name>
    <dbReference type="NCBI Taxonomy" id="90978"/>
    <lineage>
        <taxon>Eukaryota</taxon>
        <taxon>Fungi</taxon>
        <taxon>Dikarya</taxon>
        <taxon>Ascomycota</taxon>
        <taxon>Pezizomycotina</taxon>
        <taxon>Dothideomycetes</taxon>
        <taxon>Pleosporomycetidae</taxon>
        <taxon>Pleosporales</taxon>
        <taxon>Pleosporineae</taxon>
        <taxon>Pleosporaceae</taxon>
        <taxon>Curvularia</taxon>
    </lineage>
</organism>
<accession>A0A9P4T471</accession>
<evidence type="ECO:0000313" key="4">
    <source>
        <dbReference type="Proteomes" id="UP000801428"/>
    </source>
</evidence>
<sequence>MDPIFVNKTFLITGGGSGIGRAAAQMLALRGANISIADIDESGLRTAAAAIKTESPSIKILTTSLDVRDERAVANWVAESESKFGPIHGCVNSAGIAPLSHFEKTIENTPLLDWERTIAINLTGVMLCLREQIRTMKKSNIHGSIVNVTSAAGLTGIENGSPYSASKWGVIGLTRSVAKETASAGIRVTAVAPGWTDTPMLYDVPQSSQIQEWAKASPLGRAAKAEEVAELILFLLSERSSFVTGSVHVVDGGISA</sequence>
<dbReference type="CDD" id="cd05233">
    <property type="entry name" value="SDR_c"/>
    <property type="match status" value="1"/>
</dbReference>
<dbReference type="PRINTS" id="PR00081">
    <property type="entry name" value="GDHRDH"/>
</dbReference>
<evidence type="ECO:0000313" key="3">
    <source>
        <dbReference type="EMBL" id="KAF2993756.1"/>
    </source>
</evidence>
<dbReference type="InterPro" id="IPR036291">
    <property type="entry name" value="NAD(P)-bd_dom_sf"/>
</dbReference>
<dbReference type="InterPro" id="IPR002347">
    <property type="entry name" value="SDR_fam"/>
</dbReference>
<reference evidence="3" key="1">
    <citation type="submission" date="2019-04" db="EMBL/GenBank/DDBJ databases">
        <title>Sequencing of skin fungus with MAO and IRED activity.</title>
        <authorList>
            <person name="Marsaioli A.J."/>
            <person name="Bonatto J.M.C."/>
            <person name="Reis Junior O."/>
        </authorList>
    </citation>
    <scope>NUCLEOTIDE SEQUENCE</scope>
    <source>
        <strain evidence="3">30M1</strain>
    </source>
</reference>
<dbReference type="Proteomes" id="UP000801428">
    <property type="component" value="Unassembled WGS sequence"/>
</dbReference>
<comment type="caution">
    <text evidence="3">The sequence shown here is derived from an EMBL/GenBank/DDBJ whole genome shotgun (WGS) entry which is preliminary data.</text>
</comment>
<dbReference type="OrthoDB" id="1669814at2759"/>
<evidence type="ECO:0000256" key="1">
    <source>
        <dbReference type="ARBA" id="ARBA00006484"/>
    </source>
</evidence>
<dbReference type="GO" id="GO:0048038">
    <property type="term" value="F:quinone binding"/>
    <property type="evidence" value="ECO:0007669"/>
    <property type="project" value="TreeGrafter"/>
</dbReference>
<protein>
    <submittedName>
        <fullName evidence="3">Uncharacterized protein</fullName>
    </submittedName>
</protein>
<dbReference type="GO" id="GO:0006633">
    <property type="term" value="P:fatty acid biosynthetic process"/>
    <property type="evidence" value="ECO:0007669"/>
    <property type="project" value="TreeGrafter"/>
</dbReference>
<dbReference type="PRINTS" id="PR00080">
    <property type="entry name" value="SDRFAMILY"/>
</dbReference>